<dbReference type="Gene3D" id="3.30.70.270">
    <property type="match status" value="1"/>
</dbReference>
<comment type="caution">
    <text evidence="1">The sequence shown here is derived from an EMBL/GenBank/DDBJ whole genome shotgun (WGS) entry which is preliminary data.</text>
</comment>
<organism evidence="1 2">
    <name type="scientific">Paramuricea clavata</name>
    <name type="common">Red gorgonian</name>
    <name type="synonym">Violescent sea-whip</name>
    <dbReference type="NCBI Taxonomy" id="317549"/>
    <lineage>
        <taxon>Eukaryota</taxon>
        <taxon>Metazoa</taxon>
        <taxon>Cnidaria</taxon>
        <taxon>Anthozoa</taxon>
        <taxon>Octocorallia</taxon>
        <taxon>Malacalcyonacea</taxon>
        <taxon>Plexauridae</taxon>
        <taxon>Paramuricea</taxon>
    </lineage>
</organism>
<dbReference type="PANTHER" id="PTHR37984">
    <property type="entry name" value="PROTEIN CBG26694"/>
    <property type="match status" value="1"/>
</dbReference>
<keyword evidence="2" id="KW-1185">Reference proteome</keyword>
<sequence>MAHSVPIRPMPEINPDAELGASVATRWKYFADFDMFLLASGVTDPKRQRALLPYEAGARVREIFKQLPVTGEDKDYDIAKAKLLAHFEPQKNRRCEVYRFRKAVQERREILDQFHTRLRNLAQTCAVPKKDGGVRICVDMRQANEAIKRVRHPIPSVDDVRFELNGAKYFSKFDLSQAYHQLELDPKSRHITTFSTNIGLYRYKRLNYGTNAAAEIFQYTLQTQLQGLIGVKNIADDIIVYGSTRKEHDENLD</sequence>
<dbReference type="OrthoDB" id="10058156at2759"/>
<dbReference type="InterPro" id="IPR043502">
    <property type="entry name" value="DNA/RNA_pol_sf"/>
</dbReference>
<dbReference type="Gene3D" id="3.10.10.10">
    <property type="entry name" value="HIV Type 1 Reverse Transcriptase, subunit A, domain 1"/>
    <property type="match status" value="1"/>
</dbReference>
<protein>
    <submittedName>
        <fullName evidence="1">Uncharacterized protein</fullName>
    </submittedName>
</protein>
<dbReference type="Proteomes" id="UP001152795">
    <property type="component" value="Unassembled WGS sequence"/>
</dbReference>
<reference evidence="1" key="1">
    <citation type="submission" date="2020-04" db="EMBL/GenBank/DDBJ databases">
        <authorList>
            <person name="Alioto T."/>
            <person name="Alioto T."/>
            <person name="Gomez Garrido J."/>
        </authorList>
    </citation>
    <scope>NUCLEOTIDE SEQUENCE</scope>
    <source>
        <strain evidence="1">A484AB</strain>
    </source>
</reference>
<evidence type="ECO:0000313" key="1">
    <source>
        <dbReference type="EMBL" id="CAB3997361.1"/>
    </source>
</evidence>
<name>A0A6S7HRP0_PARCT</name>
<dbReference type="InterPro" id="IPR000477">
    <property type="entry name" value="RT_dom"/>
</dbReference>
<dbReference type="PANTHER" id="PTHR37984:SF11">
    <property type="entry name" value="INTEGRASE CATALYTIC DOMAIN-CONTAINING PROTEIN"/>
    <property type="match status" value="1"/>
</dbReference>
<dbReference type="CDD" id="cd01647">
    <property type="entry name" value="RT_LTR"/>
    <property type="match status" value="1"/>
</dbReference>
<gene>
    <name evidence="1" type="ORF">PACLA_8A008769</name>
</gene>
<dbReference type="PROSITE" id="PS50878">
    <property type="entry name" value="RT_POL"/>
    <property type="match status" value="1"/>
</dbReference>
<evidence type="ECO:0000313" key="2">
    <source>
        <dbReference type="Proteomes" id="UP001152795"/>
    </source>
</evidence>
<accession>A0A6S7HRP0</accession>
<proteinExistence type="predicted"/>
<feature type="non-terminal residue" evidence="1">
    <location>
        <position position="253"/>
    </location>
</feature>
<dbReference type="InterPro" id="IPR043128">
    <property type="entry name" value="Rev_trsase/Diguanyl_cyclase"/>
</dbReference>
<dbReference type="InterPro" id="IPR050951">
    <property type="entry name" value="Retrovirus_Pol_polyprotein"/>
</dbReference>
<dbReference type="Pfam" id="PF00078">
    <property type="entry name" value="RVT_1"/>
    <property type="match status" value="1"/>
</dbReference>
<dbReference type="AlphaFoldDB" id="A0A6S7HRP0"/>
<dbReference type="EMBL" id="CACRXK020003080">
    <property type="protein sequence ID" value="CAB3997361.1"/>
    <property type="molecule type" value="Genomic_DNA"/>
</dbReference>
<dbReference type="SUPFAM" id="SSF56672">
    <property type="entry name" value="DNA/RNA polymerases"/>
    <property type="match status" value="1"/>
</dbReference>